<keyword evidence="5" id="KW-0418">Kinase</keyword>
<dbReference type="GO" id="GO:0000287">
    <property type="term" value="F:magnesium ion binding"/>
    <property type="evidence" value="ECO:0007669"/>
    <property type="project" value="InterPro"/>
</dbReference>
<organism evidence="5">
    <name type="scientific">human gut metagenome</name>
    <dbReference type="NCBI Taxonomy" id="408170"/>
    <lineage>
        <taxon>unclassified sequences</taxon>
        <taxon>metagenomes</taxon>
        <taxon>organismal metagenomes</taxon>
    </lineage>
</organism>
<evidence type="ECO:0000256" key="3">
    <source>
        <dbReference type="ARBA" id="ARBA00022842"/>
    </source>
</evidence>
<comment type="caution">
    <text evidence="5">The sequence shown here is derived from an EMBL/GenBank/DDBJ whole genome shotgun (WGS) entry which is preliminary data.</text>
</comment>
<accession>W1XFF7</accession>
<dbReference type="Pfam" id="PF00224">
    <property type="entry name" value="PK"/>
    <property type="match status" value="1"/>
</dbReference>
<dbReference type="GO" id="GO:0016301">
    <property type="term" value="F:kinase activity"/>
    <property type="evidence" value="ECO:0007669"/>
    <property type="project" value="UniProtKB-KW"/>
</dbReference>
<evidence type="ECO:0000256" key="1">
    <source>
        <dbReference type="ARBA" id="ARBA00022679"/>
    </source>
</evidence>
<protein>
    <submittedName>
        <fullName evidence="5">Pyruvate kinase</fullName>
    </submittedName>
</protein>
<dbReference type="PANTHER" id="PTHR11817">
    <property type="entry name" value="PYRUVATE KINASE"/>
    <property type="match status" value="1"/>
</dbReference>
<proteinExistence type="predicted"/>
<dbReference type="InterPro" id="IPR001697">
    <property type="entry name" value="Pyr_Knase"/>
</dbReference>
<feature type="domain" description="Pyruvate kinase barrel" evidence="4">
    <location>
        <begin position="2"/>
        <end position="82"/>
    </location>
</feature>
<dbReference type="AlphaFoldDB" id="W1XFF7"/>
<feature type="non-terminal residue" evidence="5">
    <location>
        <position position="1"/>
    </location>
</feature>
<dbReference type="EMBL" id="AZMM01016376">
    <property type="protein sequence ID" value="ETJ29082.1"/>
    <property type="molecule type" value="Genomic_DNA"/>
</dbReference>
<sequence>EKIDLIKRLRSEMNSPTAIVLDIKGPKIRTHNFIIDGVELKEGNDFTFICGDEILGDETQCSISYTELCEDIKVGGNILVDD</sequence>
<keyword evidence="5" id="KW-0670">Pyruvate</keyword>
<evidence type="ECO:0000256" key="2">
    <source>
        <dbReference type="ARBA" id="ARBA00022723"/>
    </source>
</evidence>
<feature type="non-terminal residue" evidence="5">
    <location>
        <position position="82"/>
    </location>
</feature>
<dbReference type="Gene3D" id="2.40.33.10">
    <property type="entry name" value="PK beta-barrel domain-like"/>
    <property type="match status" value="1"/>
</dbReference>
<dbReference type="InterPro" id="IPR040442">
    <property type="entry name" value="Pyrv_kinase-like_dom_sf"/>
</dbReference>
<dbReference type="InterPro" id="IPR015793">
    <property type="entry name" value="Pyrv_Knase_brl"/>
</dbReference>
<evidence type="ECO:0000259" key="4">
    <source>
        <dbReference type="Pfam" id="PF00224"/>
    </source>
</evidence>
<evidence type="ECO:0000313" key="5">
    <source>
        <dbReference type="EMBL" id="ETJ29082.1"/>
    </source>
</evidence>
<dbReference type="Gene3D" id="3.20.20.60">
    <property type="entry name" value="Phosphoenolpyruvate-binding domains"/>
    <property type="match status" value="1"/>
</dbReference>
<keyword evidence="1" id="KW-0808">Transferase</keyword>
<dbReference type="InterPro" id="IPR011037">
    <property type="entry name" value="Pyrv_Knase-like_insert_dom_sf"/>
</dbReference>
<keyword evidence="3" id="KW-0460">Magnesium</keyword>
<dbReference type="SUPFAM" id="SSF50800">
    <property type="entry name" value="PK beta-barrel domain-like"/>
    <property type="match status" value="1"/>
</dbReference>
<gene>
    <name evidence="5" type="ORF">Q604_UNBC16376G0001</name>
</gene>
<name>W1XFF7_9ZZZZ</name>
<keyword evidence="2" id="KW-0479">Metal-binding</keyword>
<dbReference type="InterPro" id="IPR015806">
    <property type="entry name" value="Pyrv_Knase_insert_dom_sf"/>
</dbReference>
<dbReference type="GO" id="GO:0030955">
    <property type="term" value="F:potassium ion binding"/>
    <property type="evidence" value="ECO:0007669"/>
    <property type="project" value="InterPro"/>
</dbReference>
<reference evidence="5" key="1">
    <citation type="submission" date="2013-12" db="EMBL/GenBank/DDBJ databases">
        <title>A Varibaculum cambriense genome reconstructed from a premature infant gut community with otherwise low bacterial novelty that shifts toward anaerobic metabolism during the third week of life.</title>
        <authorList>
            <person name="Brown C.T."/>
            <person name="Sharon I."/>
            <person name="Thomas B.C."/>
            <person name="Castelle C.J."/>
            <person name="Morowitz M.J."/>
            <person name="Banfield J.F."/>
        </authorList>
    </citation>
    <scope>NUCLEOTIDE SEQUENCE</scope>
</reference>
<dbReference type="GO" id="GO:0004743">
    <property type="term" value="F:pyruvate kinase activity"/>
    <property type="evidence" value="ECO:0007669"/>
    <property type="project" value="InterPro"/>
</dbReference>